<evidence type="ECO:0000313" key="2">
    <source>
        <dbReference type="EMBL" id="MUP03441.1"/>
    </source>
</evidence>
<accession>A0ABD6G5C7</accession>
<dbReference type="Proteomes" id="UP000175993">
    <property type="component" value="Unassembled WGS sequence"/>
</dbReference>
<feature type="domain" description="DUF6998" evidence="1">
    <location>
        <begin position="40"/>
        <end position="132"/>
    </location>
</feature>
<gene>
    <name evidence="2" type="ORF">BBI04_001190</name>
</gene>
<dbReference type="AlphaFoldDB" id="A0ABD6G5C7"/>
<dbReference type="RefSeq" id="WP_070166706.1">
    <property type="nucleotide sequence ID" value="NZ_CP118259.1"/>
</dbReference>
<evidence type="ECO:0000313" key="3">
    <source>
        <dbReference type="Proteomes" id="UP000175993"/>
    </source>
</evidence>
<dbReference type="EMBL" id="MBEV02000001">
    <property type="protein sequence ID" value="MUP03441.1"/>
    <property type="molecule type" value="Genomic_DNA"/>
</dbReference>
<protein>
    <recommendedName>
        <fullName evidence="1">DUF6998 domain-containing protein</fullName>
    </recommendedName>
</protein>
<dbReference type="InterPro" id="IPR054267">
    <property type="entry name" value="DUF6998"/>
</dbReference>
<name>A0ABD6G5C7_AGRVI</name>
<proteinExistence type="predicted"/>
<evidence type="ECO:0000259" key="1">
    <source>
        <dbReference type="Pfam" id="PF22522"/>
    </source>
</evidence>
<organism evidence="2 3">
    <name type="scientific">Agrobacterium vitis</name>
    <name type="common">Rhizobium vitis</name>
    <dbReference type="NCBI Taxonomy" id="373"/>
    <lineage>
        <taxon>Bacteria</taxon>
        <taxon>Pseudomonadati</taxon>
        <taxon>Pseudomonadota</taxon>
        <taxon>Alphaproteobacteria</taxon>
        <taxon>Hyphomicrobiales</taxon>
        <taxon>Rhizobiaceae</taxon>
        <taxon>Rhizobium/Agrobacterium group</taxon>
        <taxon>Agrobacterium</taxon>
    </lineage>
</organism>
<sequence>MTVTTTSNRPTLTQVQIIQSLAEALAWFEKEVNWGVSPGELRHLTARIGELYAAMITRGQMALAVNQHGYDVISASNERISVKTATTSSHVDFSKSTFHHVDRVMVFRINVDDERGVSVEEVLDCPAAELESLASLNGNRLVYPISRRQREQRPVEALEVTDRAFHNDIEILRYESGAIRVHRDGLPQKIVVKDLLRSIAKEVGVDLLNSKGGLKNTQTLGADVIRAINALTIS</sequence>
<reference evidence="2 3" key="1">
    <citation type="submission" date="2019-11" db="EMBL/GenBank/DDBJ databases">
        <title>Whole-genome sequencing of Allorhizobium vitis.</title>
        <authorList>
            <person name="Gan H.M."/>
            <person name="Savka M.A."/>
        </authorList>
    </citation>
    <scope>NUCLEOTIDE SEQUENCE [LARGE SCALE GENOMIC DNA]</scope>
    <source>
        <strain evidence="2 3">AB4</strain>
    </source>
</reference>
<dbReference type="Pfam" id="PF22522">
    <property type="entry name" value="DUF6998"/>
    <property type="match status" value="1"/>
</dbReference>
<comment type="caution">
    <text evidence="2">The sequence shown here is derived from an EMBL/GenBank/DDBJ whole genome shotgun (WGS) entry which is preliminary data.</text>
</comment>